<keyword evidence="1" id="KW-0175">Coiled coil</keyword>
<evidence type="ECO:0000256" key="2">
    <source>
        <dbReference type="SAM" id="SignalP"/>
    </source>
</evidence>
<dbReference type="EMBL" id="RRCN01000001">
    <property type="protein sequence ID" value="RRJ64163.1"/>
    <property type="molecule type" value="Genomic_DNA"/>
</dbReference>
<name>A0A3P3U6N0_9BACL</name>
<keyword evidence="2" id="KW-0732">Signal</keyword>
<dbReference type="Gene3D" id="1.20.1600.10">
    <property type="entry name" value="Outer membrane efflux proteins (OEP)"/>
    <property type="match status" value="1"/>
</dbReference>
<evidence type="ECO:0000313" key="4">
    <source>
        <dbReference type="Proteomes" id="UP000267017"/>
    </source>
</evidence>
<reference evidence="3 4" key="1">
    <citation type="submission" date="2018-11" db="EMBL/GenBank/DDBJ databases">
        <title>Genome sequencing of Paenibacillus sp. KCOM 3021 (= ChDC PVNT-B20).</title>
        <authorList>
            <person name="Kook J.-K."/>
            <person name="Park S.-N."/>
            <person name="Lim Y.K."/>
        </authorList>
    </citation>
    <scope>NUCLEOTIDE SEQUENCE [LARGE SCALE GENOMIC DNA]</scope>
    <source>
        <strain evidence="3 4">KCOM 3021</strain>
    </source>
</reference>
<comment type="caution">
    <text evidence="3">The sequence shown here is derived from an EMBL/GenBank/DDBJ whole genome shotgun (WGS) entry which is preliminary data.</text>
</comment>
<feature type="signal peptide" evidence="2">
    <location>
        <begin position="1"/>
        <end position="23"/>
    </location>
</feature>
<dbReference type="AlphaFoldDB" id="A0A3P3U6N0"/>
<feature type="coiled-coil region" evidence="1">
    <location>
        <begin position="58"/>
        <end position="85"/>
    </location>
</feature>
<accession>A0A3P3U6N0</accession>
<sequence>MKKWIAGPLAVMLLFGGTSLASADSAPVDVSPLQNLQRVDRLTLQSAIDLATENSFNVALLQLKMNALDNKKDELKAQKEGLQTGSVPSDRLPTDAAQILTDPRLGIPEEVTPDQLVWLGPTIQTNTAVNAVLDGMSDIVAGMNKLIRSQRNQLEVAIEQMETQQQKTLLDEKKAKEGAKLQMTSQYVTLLSQLEQIKLSEAYIGVLENDVKRAESAVKYGSGIAENVDKAQRAVETQRDQLETLRGKYRTGLVQLCFDLGIEYNPNLVLEDIAMAEPLPVLRKDTNQILAKSYDIQSKYHDMEQSRWEEIHTDTASDDGKDFLDISTRITEMQGEQLLVEQAKKIDQTYSDAEEAYRQLLAADRDNKNAETDYNNNFLRYEKGFVSKFDMNKLQFTLTQAGAKAKLMRLQYFALMQKVDSMENGLIL</sequence>
<dbReference type="Proteomes" id="UP000267017">
    <property type="component" value="Unassembled WGS sequence"/>
</dbReference>
<keyword evidence="4" id="KW-1185">Reference proteome</keyword>
<feature type="chain" id="PRO_5017956751" evidence="2">
    <location>
        <begin position="24"/>
        <end position="428"/>
    </location>
</feature>
<dbReference type="SUPFAM" id="SSF56954">
    <property type="entry name" value="Outer membrane efflux proteins (OEP)"/>
    <property type="match status" value="1"/>
</dbReference>
<proteinExistence type="predicted"/>
<dbReference type="RefSeq" id="WP_128631983.1">
    <property type="nucleotide sequence ID" value="NZ_RRCN01000001.1"/>
</dbReference>
<gene>
    <name evidence="3" type="ORF">EHV15_15445</name>
</gene>
<organism evidence="3 4">
    <name type="scientific">Paenibacillus oralis</name>
    <dbReference type="NCBI Taxonomy" id="2490856"/>
    <lineage>
        <taxon>Bacteria</taxon>
        <taxon>Bacillati</taxon>
        <taxon>Bacillota</taxon>
        <taxon>Bacilli</taxon>
        <taxon>Bacillales</taxon>
        <taxon>Paenibacillaceae</taxon>
        <taxon>Paenibacillus</taxon>
    </lineage>
</organism>
<evidence type="ECO:0000256" key="1">
    <source>
        <dbReference type="SAM" id="Coils"/>
    </source>
</evidence>
<dbReference type="OrthoDB" id="2542411at2"/>
<protein>
    <submittedName>
        <fullName evidence="3">TolC family protein</fullName>
    </submittedName>
</protein>
<evidence type="ECO:0000313" key="3">
    <source>
        <dbReference type="EMBL" id="RRJ64163.1"/>
    </source>
</evidence>